<gene>
    <name evidence="3" type="ORF">BV898_08136</name>
</gene>
<protein>
    <recommendedName>
        <fullName evidence="2">IRS-type PTB domain-containing protein</fullName>
    </recommendedName>
</protein>
<dbReference type="InterPro" id="IPR050996">
    <property type="entry name" value="Docking_Protein_DOK"/>
</dbReference>
<feature type="compositionally biased region" description="Low complexity" evidence="1">
    <location>
        <begin position="140"/>
        <end position="152"/>
    </location>
</feature>
<organism evidence="3 4">
    <name type="scientific">Hypsibius exemplaris</name>
    <name type="common">Freshwater tardigrade</name>
    <dbReference type="NCBI Taxonomy" id="2072580"/>
    <lineage>
        <taxon>Eukaryota</taxon>
        <taxon>Metazoa</taxon>
        <taxon>Ecdysozoa</taxon>
        <taxon>Tardigrada</taxon>
        <taxon>Eutardigrada</taxon>
        <taxon>Parachela</taxon>
        <taxon>Hypsibioidea</taxon>
        <taxon>Hypsibiidae</taxon>
        <taxon>Hypsibius</taxon>
    </lineage>
</organism>
<feature type="region of interest" description="Disordered" evidence="1">
    <location>
        <begin position="132"/>
        <end position="158"/>
    </location>
</feature>
<dbReference type="InterPro" id="IPR002404">
    <property type="entry name" value="IRS_PTB"/>
</dbReference>
<dbReference type="AlphaFoldDB" id="A0A1W0WRQ8"/>
<comment type="caution">
    <text evidence="3">The sequence shown here is derived from an EMBL/GenBank/DDBJ whole genome shotgun (WGS) entry which is preliminary data.</text>
</comment>
<sequence length="285" mass="30755">MICVELLTSIPLYTDMGAQISRISHLRSSSDSGTNVKYDVLLFHEMQTPARGKLEITADDLIFREKSKPPISWPIRSIRRYGCEENSFEIESGRRCISGEGYFTFQSKYANRIFTVVQETVQRIAATDLAGRVATDSANHRSSPSHRSASRNGCNSPRTGGAAVNQYLNCDSQGRFNGGNPVAGFRGSADSLPSGVQYADLDLSHAGEPTVSSSGGPFTTPPRPKANFQRLHGGEDDDDVDDLPHLGVDQAASKRASVCSAGAVTYAVIDARKSQAAANLSRPRV</sequence>
<dbReference type="SMART" id="SM00310">
    <property type="entry name" value="PTBI"/>
    <property type="match status" value="1"/>
</dbReference>
<dbReference type="GO" id="GO:0005737">
    <property type="term" value="C:cytoplasm"/>
    <property type="evidence" value="ECO:0007669"/>
    <property type="project" value="TreeGrafter"/>
</dbReference>
<accession>A0A1W0WRQ8</accession>
<dbReference type="GO" id="GO:0005104">
    <property type="term" value="F:fibroblast growth factor receptor binding"/>
    <property type="evidence" value="ECO:0007669"/>
    <property type="project" value="TreeGrafter"/>
</dbReference>
<dbReference type="GO" id="GO:0008543">
    <property type="term" value="P:fibroblast growth factor receptor signaling pathway"/>
    <property type="evidence" value="ECO:0007669"/>
    <property type="project" value="TreeGrafter"/>
</dbReference>
<name>A0A1W0WRQ8_HYPEX</name>
<evidence type="ECO:0000313" key="4">
    <source>
        <dbReference type="Proteomes" id="UP000192578"/>
    </source>
</evidence>
<dbReference type="InterPro" id="IPR011993">
    <property type="entry name" value="PH-like_dom_sf"/>
</dbReference>
<dbReference type="SMART" id="SM01244">
    <property type="entry name" value="IRS"/>
    <property type="match status" value="1"/>
</dbReference>
<evidence type="ECO:0000256" key="1">
    <source>
        <dbReference type="SAM" id="MobiDB-lite"/>
    </source>
</evidence>
<dbReference type="Proteomes" id="UP000192578">
    <property type="component" value="Unassembled WGS sequence"/>
</dbReference>
<evidence type="ECO:0000313" key="3">
    <source>
        <dbReference type="EMBL" id="OQV17847.1"/>
    </source>
</evidence>
<dbReference type="PROSITE" id="PS51064">
    <property type="entry name" value="IRS_PTB"/>
    <property type="match status" value="1"/>
</dbReference>
<dbReference type="EMBL" id="MTYJ01000056">
    <property type="protein sequence ID" value="OQV17847.1"/>
    <property type="molecule type" value="Genomic_DNA"/>
</dbReference>
<feature type="domain" description="IRS-type PTB" evidence="2">
    <location>
        <begin position="29"/>
        <end position="131"/>
    </location>
</feature>
<dbReference type="PANTHER" id="PTHR21258:SF55">
    <property type="entry name" value="FI23523P1"/>
    <property type="match status" value="1"/>
</dbReference>
<keyword evidence="4" id="KW-1185">Reference proteome</keyword>
<feature type="region of interest" description="Disordered" evidence="1">
    <location>
        <begin position="206"/>
        <end position="227"/>
    </location>
</feature>
<reference evidence="4" key="1">
    <citation type="submission" date="2017-01" db="EMBL/GenBank/DDBJ databases">
        <title>Comparative genomics of anhydrobiosis in the tardigrade Hypsibius dujardini.</title>
        <authorList>
            <person name="Yoshida Y."/>
            <person name="Koutsovoulos G."/>
            <person name="Laetsch D."/>
            <person name="Stevens L."/>
            <person name="Kumar S."/>
            <person name="Horikawa D."/>
            <person name="Ishino K."/>
            <person name="Komine S."/>
            <person name="Tomita M."/>
            <person name="Blaxter M."/>
            <person name="Arakawa K."/>
        </authorList>
    </citation>
    <scope>NUCLEOTIDE SEQUENCE [LARGE SCALE GENOMIC DNA]</scope>
    <source>
        <strain evidence="4">Z151</strain>
    </source>
</reference>
<proteinExistence type="predicted"/>
<dbReference type="PANTHER" id="PTHR21258">
    <property type="entry name" value="DOCKING PROTEIN RELATED"/>
    <property type="match status" value="1"/>
</dbReference>
<evidence type="ECO:0000259" key="2">
    <source>
        <dbReference type="PROSITE" id="PS51064"/>
    </source>
</evidence>
<dbReference type="GO" id="GO:0005068">
    <property type="term" value="F:transmembrane receptor protein tyrosine kinase adaptor activity"/>
    <property type="evidence" value="ECO:0007669"/>
    <property type="project" value="TreeGrafter"/>
</dbReference>
<dbReference type="SUPFAM" id="SSF50729">
    <property type="entry name" value="PH domain-like"/>
    <property type="match status" value="1"/>
</dbReference>
<dbReference type="Gene3D" id="2.30.29.30">
    <property type="entry name" value="Pleckstrin-homology domain (PH domain)/Phosphotyrosine-binding domain (PTB)"/>
    <property type="match status" value="1"/>
</dbReference>
<dbReference type="Pfam" id="PF02174">
    <property type="entry name" value="IRS"/>
    <property type="match status" value="1"/>
</dbReference>
<dbReference type="OrthoDB" id="6279276at2759"/>